<evidence type="ECO:0000256" key="7">
    <source>
        <dbReference type="ARBA" id="ARBA00022840"/>
    </source>
</evidence>
<comment type="caution">
    <text evidence="16">The sequence shown here is derived from an EMBL/GenBank/DDBJ whole genome shotgun (WGS) entry which is preliminary data.</text>
</comment>
<evidence type="ECO:0000256" key="1">
    <source>
        <dbReference type="ARBA" id="ARBA00004123"/>
    </source>
</evidence>
<dbReference type="SUPFAM" id="SSF52540">
    <property type="entry name" value="P-loop containing nucleoside triphosphate hydrolases"/>
    <property type="match status" value="4"/>
</dbReference>
<evidence type="ECO:0000313" key="17">
    <source>
        <dbReference type="Proteomes" id="UP000602905"/>
    </source>
</evidence>
<dbReference type="InterPro" id="IPR051055">
    <property type="entry name" value="PIF1_helicase"/>
</dbReference>
<evidence type="ECO:0000256" key="5">
    <source>
        <dbReference type="ARBA" id="ARBA00022801"/>
    </source>
</evidence>
<evidence type="ECO:0000256" key="14">
    <source>
        <dbReference type="SAM" id="MobiDB-lite"/>
    </source>
</evidence>
<evidence type="ECO:0000256" key="6">
    <source>
        <dbReference type="ARBA" id="ARBA00022806"/>
    </source>
</evidence>
<feature type="non-terminal residue" evidence="16">
    <location>
        <position position="2045"/>
    </location>
</feature>
<dbReference type="InterPro" id="IPR049163">
    <property type="entry name" value="Pif1-like_2B_dom"/>
</dbReference>
<dbReference type="Proteomes" id="UP000602905">
    <property type="component" value="Unassembled WGS sequence"/>
</dbReference>
<dbReference type="OrthoDB" id="432234at2759"/>
<feature type="compositionally biased region" description="Low complexity" evidence="14">
    <location>
        <begin position="732"/>
        <end position="743"/>
    </location>
</feature>
<evidence type="ECO:0000256" key="3">
    <source>
        <dbReference type="ARBA" id="ARBA00022741"/>
    </source>
</evidence>
<keyword evidence="5" id="KW-0378">Hydrolase</keyword>
<dbReference type="CDD" id="cd18809">
    <property type="entry name" value="SF1_C_RecD"/>
    <property type="match status" value="2"/>
</dbReference>
<keyword evidence="4" id="KW-0227">DNA damage</keyword>
<dbReference type="HAMAP" id="MF_03176">
    <property type="entry name" value="PIF1"/>
    <property type="match status" value="2"/>
</dbReference>
<feature type="compositionally biased region" description="Low complexity" evidence="14">
    <location>
        <begin position="808"/>
        <end position="823"/>
    </location>
</feature>
<dbReference type="Gene3D" id="3.40.50.300">
    <property type="entry name" value="P-loop containing nucleotide triphosphate hydrolases"/>
    <property type="match status" value="4"/>
</dbReference>
<evidence type="ECO:0000256" key="8">
    <source>
        <dbReference type="ARBA" id="ARBA00023125"/>
    </source>
</evidence>
<gene>
    <name evidence="16" type="ORF">RHS03_07551</name>
</gene>
<dbReference type="PANTHER" id="PTHR47642">
    <property type="entry name" value="ATP-DEPENDENT DNA HELICASE"/>
    <property type="match status" value="1"/>
</dbReference>
<keyword evidence="9" id="KW-0496">Mitochondrion</keyword>
<dbReference type="GO" id="GO:0005634">
    <property type="term" value="C:nucleus"/>
    <property type="evidence" value="ECO:0007669"/>
    <property type="project" value="UniProtKB-SubCell"/>
</dbReference>
<protein>
    <submittedName>
        <fullName evidence="16">Dna repair and recombination</fullName>
    </submittedName>
</protein>
<evidence type="ECO:0000256" key="11">
    <source>
        <dbReference type="ARBA" id="ARBA00023204"/>
    </source>
</evidence>
<feature type="compositionally biased region" description="Basic and acidic residues" evidence="14">
    <location>
        <begin position="794"/>
        <end position="805"/>
    </location>
</feature>
<feature type="compositionally biased region" description="Polar residues" evidence="14">
    <location>
        <begin position="828"/>
        <end position="842"/>
    </location>
</feature>
<evidence type="ECO:0000256" key="9">
    <source>
        <dbReference type="ARBA" id="ARBA00023128"/>
    </source>
</evidence>
<dbReference type="Pfam" id="PF05970">
    <property type="entry name" value="PIF1"/>
    <property type="match status" value="2"/>
</dbReference>
<feature type="region of interest" description="Disordered" evidence="14">
    <location>
        <begin position="1231"/>
        <end position="1296"/>
    </location>
</feature>
<dbReference type="GO" id="GO:0005524">
    <property type="term" value="F:ATP binding"/>
    <property type="evidence" value="ECO:0007669"/>
    <property type="project" value="UniProtKB-KW"/>
</dbReference>
<name>A0A8H7HNY9_9AGAM</name>
<dbReference type="CDD" id="cd18037">
    <property type="entry name" value="DEXSc_Pif1_like"/>
    <property type="match status" value="2"/>
</dbReference>
<keyword evidence="6" id="KW-0347">Helicase</keyword>
<feature type="region of interest" description="Disordered" evidence="14">
    <location>
        <begin position="732"/>
        <end position="892"/>
    </location>
</feature>
<evidence type="ECO:0000256" key="10">
    <source>
        <dbReference type="ARBA" id="ARBA00023172"/>
    </source>
</evidence>
<evidence type="ECO:0000256" key="2">
    <source>
        <dbReference type="ARBA" id="ARBA00004173"/>
    </source>
</evidence>
<dbReference type="GO" id="GO:0003677">
    <property type="term" value="F:DNA binding"/>
    <property type="evidence" value="ECO:0007669"/>
    <property type="project" value="UniProtKB-KW"/>
</dbReference>
<keyword evidence="8" id="KW-0238">DNA-binding</keyword>
<dbReference type="GO" id="GO:0016787">
    <property type="term" value="F:hydrolase activity"/>
    <property type="evidence" value="ECO:0007669"/>
    <property type="project" value="UniProtKB-KW"/>
</dbReference>
<proteinExistence type="inferred from homology"/>
<evidence type="ECO:0000313" key="16">
    <source>
        <dbReference type="EMBL" id="KAF8698529.1"/>
    </source>
</evidence>
<feature type="domain" description="AAA+ ATPase" evidence="15">
    <location>
        <begin position="916"/>
        <end position="1033"/>
    </location>
</feature>
<dbReference type="PANTHER" id="PTHR47642:SF5">
    <property type="entry name" value="ATP-DEPENDENT DNA HELICASE"/>
    <property type="match status" value="1"/>
</dbReference>
<dbReference type="InterPro" id="IPR048293">
    <property type="entry name" value="PIF1_RRM3_pfh1"/>
</dbReference>
<feature type="domain" description="AAA+ ATPase" evidence="15">
    <location>
        <begin position="150"/>
        <end position="348"/>
    </location>
</feature>
<dbReference type="InterPro" id="IPR027417">
    <property type="entry name" value="P-loop_NTPase"/>
</dbReference>
<keyword evidence="7" id="KW-0067">ATP-binding</keyword>
<dbReference type="GO" id="GO:0000723">
    <property type="term" value="P:telomere maintenance"/>
    <property type="evidence" value="ECO:0007669"/>
    <property type="project" value="InterPro"/>
</dbReference>
<keyword evidence="11" id="KW-0234">DNA repair</keyword>
<dbReference type="GO" id="GO:0003678">
    <property type="term" value="F:DNA helicase activity"/>
    <property type="evidence" value="ECO:0007669"/>
    <property type="project" value="InterPro"/>
</dbReference>
<keyword evidence="13" id="KW-0539">Nucleus</keyword>
<dbReference type="SMART" id="SM00382">
    <property type="entry name" value="AAA"/>
    <property type="match status" value="2"/>
</dbReference>
<evidence type="ECO:0000256" key="12">
    <source>
        <dbReference type="ARBA" id="ARBA00023235"/>
    </source>
</evidence>
<keyword evidence="10" id="KW-0233">DNA recombination</keyword>
<evidence type="ECO:0000256" key="13">
    <source>
        <dbReference type="ARBA" id="ARBA00023242"/>
    </source>
</evidence>
<dbReference type="CDD" id="cd09917">
    <property type="entry name" value="F-box_SF"/>
    <property type="match status" value="1"/>
</dbReference>
<organism evidence="16 17">
    <name type="scientific">Rhizoctonia solani</name>
    <dbReference type="NCBI Taxonomy" id="456999"/>
    <lineage>
        <taxon>Eukaryota</taxon>
        <taxon>Fungi</taxon>
        <taxon>Dikarya</taxon>
        <taxon>Basidiomycota</taxon>
        <taxon>Agaricomycotina</taxon>
        <taxon>Agaricomycetes</taxon>
        <taxon>Cantharellales</taxon>
        <taxon>Ceratobasidiaceae</taxon>
        <taxon>Rhizoctonia</taxon>
    </lineage>
</organism>
<sequence>MLVGISSQLKLQLVNRFNLRLGHYNGSIFGHLGSKVCSGTARYAIGAFQSRPITRFAGAIKYAVRSPIVSDKGKGSNYNNQFNNIRSLGDPMTGLTRNALAIQRHQPQDDVFIETKRSNRVISIRNPRFPQRFHPELSEEQRHILERVLRGESVFFTGSAGTGKSVLLRSIIAALGGPSDKVAVTSSTGISAVHIGGQTLHSFAGVGLGHGDINKLAARIKQDSVTSWRWRKVKVLIIDEISMVDAAWFDQLEELSRRVRGKKKPFGGIQPKLVICGDFFQLPPVPNRDITDAPASFVFDSWSWDHCIKSQFMLTQVFRQKDPRLVKMLNDARVGIVTDESARLLRSLSRPVHYEDGIGPTELYPRRFEADQANRKQLLALPGERRVYSAYDAYGKGDDGEDIDPERAAKLFAGMIVPKLLPLKVGAQVMCLRNINQKGLVNGSVGRVVDFMTPGQARTYAESKDRWSIVTSIKEPKSPNKTEVSTVDTRVPGRATQSAWSSEFYEQMEWPLVQFTDGQCVLMGPTNFTVETREGTMEIQRLQVPLVLAWALTVHKSQGQTLERVKISLHRTFEKGQAYVALSRCTSLETLEVYGFDRERSVQAHPRVQQWVKTLTTLNRFISPASGSSYNAHRTVLVASKVPMSSNVWCAIRTPGPRGLSKVLTSLAEVHEALERYPQGEAKWCKSFGEACAWLSEHRSPKSQSKCAERDEPESPRQFPFANAARIRATFPYSVGSPSSSTSKPRRRHGDNANSKPMISSSSSSMRMPGGFPAATGDPEGLECNYDDTNQSERPVDLELKRDDFNITPPSTQSTTLSCSSSPLKAPNSDNLSDYSYPSQGSPIEGKLECGRPFALNPTTASEFGSSQQSQATHQSTPPNDKTFQPDPPLAGADLHTEAEIILSEEQKHVLDLVLQGKSVFFTGSAGTGKSVLLQKIIKTLHDRETEGVYVTASTGIAAINIKGQTLHAFAGVGLGNQSRGTLISRASKTRGVPERWRDANILIIDEISMVAAHWFDDLEAIARSVRESKKPFGGIQLVICGDFFQLPPVPDYNEAQTGRYTDFAFRAVSWKRAVPIMVTLKQVFRQKQPELINMLNDMRVGKLSERTNRLFRSLSRPVVYPDGILPTTIMPLRRQVQQSNQMQLDQLPENAIAFNANDSFFQDYEGNPIRPAYGKTLLDRFISHTIELKTGAQVMCVKNMRTAGLVNGSIGRIIGFKTPWEVRRGWSARITDGDLSDPTPSACQSCGRPHTRVSSQKEAKASQQINLEASTSNAQLNGPSNSTPERLTGSQSNSALSSEVNLDYYTRIASDLEPDLANRDKHQSDVNHAYESSRWPLVQYTNGMRVLMGPVSFTHEGPEGEVQASRLQVPLILAWALTVHKSQGQTLDRVKVDLNGIFEKGQGEQFSVLEYFYELREHAAYVALSRCTSLEGLEVHNFIPEVVMAHPAVLNWSRSLPSYLPSGSAVSDSHECMDEPDSDEERLAIEIISNEVIVKILHCCRYKEVLRFAMTCKRHNNVVANSASLRLQIELEASNLEMISGSHGGGAGYVKILEELQSYQKAWLNLKLKEPTFQAIRGDILKWEHREAYCAASYSTNSYSSSNADSIQVGHLDSLDPPKSVTMPSDFEDFTVDPGQDLVALLRISSRARKLLEIKLCSIATGLAHPLALDNLLIEVDFELPSARVSAFTLDIMGDRLAIKISHPAIHRYEMIVWNWKLGKLLLRTGSSIGVGDFVFLDNLNFVVLSIKPDQGYLRLITLLIYSLSSYPSDTTPSGAYARASQSDCAQPILELDFPRVEGHTQVLYDYLFESDPSPGRAIHIPSVGIVQRTVPTLGISMTLRPIGVRANPMFLRIFIDTRHLSHFLSDRPKTNNTVNVPWDKWGPEASRWFWCDDDVTHGMRWTSGSRFVSVRRNSESALDDLSVFDFDPQSTARHAEKSGVHSGIRSYMEMIRSIVLEGKGLSMARKISDFWGSDLPLLMETIDDSMPTVIKESFEYPVESRLPYRFITRPRFVPKHMDWLIDGSHIIAIDDKSEKMLVYKLQI</sequence>
<keyword evidence="12" id="KW-0413">Isomerase</keyword>
<evidence type="ECO:0000256" key="4">
    <source>
        <dbReference type="ARBA" id="ARBA00022763"/>
    </source>
</evidence>
<dbReference type="GO" id="GO:0006281">
    <property type="term" value="P:DNA repair"/>
    <property type="evidence" value="ECO:0007669"/>
    <property type="project" value="UniProtKB-KW"/>
</dbReference>
<dbReference type="GO" id="GO:0005739">
    <property type="term" value="C:mitochondrion"/>
    <property type="evidence" value="ECO:0007669"/>
    <property type="project" value="UniProtKB-SubCell"/>
</dbReference>
<evidence type="ECO:0000259" key="15">
    <source>
        <dbReference type="SMART" id="SM00382"/>
    </source>
</evidence>
<feature type="compositionally biased region" description="Polar residues" evidence="14">
    <location>
        <begin position="1262"/>
        <end position="1296"/>
    </location>
</feature>
<dbReference type="GO" id="GO:0006310">
    <property type="term" value="P:DNA recombination"/>
    <property type="evidence" value="ECO:0007669"/>
    <property type="project" value="UniProtKB-KW"/>
</dbReference>
<dbReference type="Pfam" id="PF21530">
    <property type="entry name" value="Pif1_2B_dom"/>
    <property type="match status" value="2"/>
</dbReference>
<accession>A0A8H7HNY9</accession>
<feature type="compositionally biased region" description="Low complexity" evidence="14">
    <location>
        <begin position="866"/>
        <end position="877"/>
    </location>
</feature>
<comment type="subcellular location">
    <subcellularLocation>
        <location evidence="2">Mitochondrion</location>
    </subcellularLocation>
    <subcellularLocation>
        <location evidence="1">Nucleus</location>
    </subcellularLocation>
</comment>
<dbReference type="InterPro" id="IPR003593">
    <property type="entry name" value="AAA+_ATPase"/>
</dbReference>
<dbReference type="EMBL" id="JACYCD010000254">
    <property type="protein sequence ID" value="KAF8698529.1"/>
    <property type="molecule type" value="Genomic_DNA"/>
</dbReference>
<reference evidence="16" key="1">
    <citation type="submission" date="2020-09" db="EMBL/GenBank/DDBJ databases">
        <title>Comparative genome analyses of four rice-infecting Rhizoctonia solani isolates reveal extensive enrichment of homogalacturonan modification genes.</title>
        <authorList>
            <person name="Lee D.-Y."/>
            <person name="Jeon J."/>
            <person name="Kim K.-T."/>
            <person name="Cheong K."/>
            <person name="Song H."/>
            <person name="Choi G."/>
            <person name="Ko J."/>
            <person name="Opiyo S.O."/>
            <person name="Zuo S."/>
            <person name="Madhav S."/>
            <person name="Lee Y.-H."/>
            <person name="Wang G.-L."/>
        </authorList>
    </citation>
    <scope>NUCLEOTIDE SEQUENCE</scope>
    <source>
        <strain evidence="16">AG1-IA WGL</strain>
    </source>
</reference>
<dbReference type="InterPro" id="IPR010285">
    <property type="entry name" value="DNA_helicase_pif1-like_DEAD"/>
</dbReference>
<keyword evidence="3" id="KW-0547">Nucleotide-binding</keyword>